<dbReference type="Proteomes" id="UP000005808">
    <property type="component" value="Unassembled WGS sequence"/>
</dbReference>
<comment type="caution">
    <text evidence="1">The sequence shown here is derived from an EMBL/GenBank/DDBJ whole genome shotgun (WGS) entry which is preliminary data.</text>
</comment>
<sequence>MAVERHGNVFIIKRPSFNAMLLGRDESEAIPAMLKDGVLEIQEELGPTRLMVGPKTGHLLHAGAEYRRVGD</sequence>
<gene>
    <name evidence="1" type="ORF">OR16_04222</name>
</gene>
<evidence type="ECO:0000313" key="1">
    <source>
        <dbReference type="EMBL" id="EHP44154.1"/>
    </source>
</evidence>
<evidence type="ECO:0000313" key="2">
    <source>
        <dbReference type="Proteomes" id="UP000005808"/>
    </source>
</evidence>
<reference evidence="1 2" key="1">
    <citation type="journal article" date="2012" name="J. Bacteriol.">
        <title>De Novo Genome Project of Cupriavidus basilensis OR16.</title>
        <authorList>
            <person name="Cserhati M."/>
            <person name="Kriszt B."/>
            <person name="Szoboszlay S."/>
            <person name="Toth A."/>
            <person name="Szabo I."/>
            <person name="Tancsics A."/>
            <person name="Nagy I."/>
            <person name="Horvath B."/>
            <person name="Nagy I."/>
            <person name="Kukolya J."/>
        </authorList>
    </citation>
    <scope>NUCLEOTIDE SEQUENCE [LARGE SCALE GENOMIC DNA]</scope>
    <source>
        <strain evidence="1 2">OR16</strain>
    </source>
</reference>
<proteinExistence type="predicted"/>
<name>H1RZT8_9BURK</name>
<accession>H1RZT8</accession>
<dbReference type="EMBL" id="AHJE01000012">
    <property type="protein sequence ID" value="EHP44154.1"/>
    <property type="molecule type" value="Genomic_DNA"/>
</dbReference>
<dbReference type="AlphaFoldDB" id="H1RZT8"/>
<protein>
    <submittedName>
        <fullName evidence="1">Uncharacterized protein</fullName>
    </submittedName>
</protein>
<organism evidence="1 2">
    <name type="scientific">Cupriavidus basilensis OR16</name>
    <dbReference type="NCBI Taxonomy" id="1127483"/>
    <lineage>
        <taxon>Bacteria</taxon>
        <taxon>Pseudomonadati</taxon>
        <taxon>Pseudomonadota</taxon>
        <taxon>Betaproteobacteria</taxon>
        <taxon>Burkholderiales</taxon>
        <taxon>Burkholderiaceae</taxon>
        <taxon>Cupriavidus</taxon>
    </lineage>
</organism>